<dbReference type="GO" id="GO:0005125">
    <property type="term" value="F:cytokine activity"/>
    <property type="evidence" value="ECO:0007669"/>
    <property type="project" value="UniProtKB-KW"/>
</dbReference>
<dbReference type="Gene3D" id="1.20.1250.10">
    <property type="match status" value="1"/>
</dbReference>
<name>A0A8B9Q7U3_APTOW</name>
<dbReference type="GO" id="GO:0005615">
    <property type="term" value="C:extracellular space"/>
    <property type="evidence" value="ECO:0007669"/>
    <property type="project" value="UniProtKB-KW"/>
</dbReference>
<sequence>VPASDGSRSGITTLLQGWSPRRHPMAPWPAAPGCSVVTTLLVSSQESNQSLNVNNICQSNKWVEWLPQWDVADLQAPSALQELYGAMEHMHHALQTILQHQRDLNAPGAKLLQRLTSTHLKVRGLLNNIEALLRAHGVVPVHITLPEKPVVTKVFQQKLEGCKRQLILQTFHVLAGAFWGYKV</sequence>
<keyword evidence="5" id="KW-1185">Reference proteome</keyword>
<evidence type="ECO:0000256" key="1">
    <source>
        <dbReference type="ARBA" id="ARBA00004613"/>
    </source>
</evidence>
<evidence type="ECO:0000256" key="3">
    <source>
        <dbReference type="ARBA" id="ARBA00022525"/>
    </source>
</evidence>
<evidence type="ECO:0000256" key="2">
    <source>
        <dbReference type="ARBA" id="ARBA00022514"/>
    </source>
</evidence>
<dbReference type="InterPro" id="IPR009079">
    <property type="entry name" value="4_helix_cytokine-like_core"/>
</dbReference>
<dbReference type="Ensembl" id="ENSAOWT00000023334.1">
    <property type="protein sequence ID" value="ENSAOWP00000020590.1"/>
    <property type="gene ID" value="ENSAOWG00000013927.1"/>
</dbReference>
<accession>A0A8B9Q7U3</accession>
<reference evidence="4" key="1">
    <citation type="submission" date="2025-08" db="UniProtKB">
        <authorList>
            <consortium name="Ensembl"/>
        </authorList>
    </citation>
    <scope>IDENTIFICATION</scope>
</reference>
<dbReference type="InterPro" id="IPR001581">
    <property type="entry name" value="Leukemia_IF/oncostatin"/>
</dbReference>
<proteinExistence type="predicted"/>
<organism evidence="4 5">
    <name type="scientific">Apteryx owenii</name>
    <name type="common">Little spotted kiwi</name>
    <dbReference type="NCBI Taxonomy" id="8824"/>
    <lineage>
        <taxon>Eukaryota</taxon>
        <taxon>Metazoa</taxon>
        <taxon>Chordata</taxon>
        <taxon>Craniata</taxon>
        <taxon>Vertebrata</taxon>
        <taxon>Euteleostomi</taxon>
        <taxon>Archelosauria</taxon>
        <taxon>Archosauria</taxon>
        <taxon>Dinosauria</taxon>
        <taxon>Saurischia</taxon>
        <taxon>Theropoda</taxon>
        <taxon>Coelurosauria</taxon>
        <taxon>Aves</taxon>
        <taxon>Palaeognathae</taxon>
        <taxon>Apterygiformes</taxon>
        <taxon>Apterygidae</taxon>
        <taxon>Apteryx</taxon>
    </lineage>
</organism>
<dbReference type="SUPFAM" id="SSF47266">
    <property type="entry name" value="4-helical cytokines"/>
    <property type="match status" value="1"/>
</dbReference>
<dbReference type="AlphaFoldDB" id="A0A8B9Q7U3"/>
<keyword evidence="2" id="KW-0202">Cytokine</keyword>
<dbReference type="Pfam" id="PF01291">
    <property type="entry name" value="LIF_OSM"/>
    <property type="match status" value="1"/>
</dbReference>
<evidence type="ECO:0000313" key="5">
    <source>
        <dbReference type="Proteomes" id="UP000694424"/>
    </source>
</evidence>
<dbReference type="GO" id="GO:0006955">
    <property type="term" value="P:immune response"/>
    <property type="evidence" value="ECO:0007669"/>
    <property type="project" value="InterPro"/>
</dbReference>
<dbReference type="Proteomes" id="UP000694424">
    <property type="component" value="Unplaced"/>
</dbReference>
<protein>
    <submittedName>
        <fullName evidence="4">Uncharacterized protein</fullName>
    </submittedName>
</protein>
<comment type="subcellular location">
    <subcellularLocation>
        <location evidence="1">Secreted</location>
    </subcellularLocation>
</comment>
<evidence type="ECO:0000313" key="4">
    <source>
        <dbReference type="Ensembl" id="ENSAOWP00000020590.1"/>
    </source>
</evidence>
<reference evidence="4" key="2">
    <citation type="submission" date="2025-09" db="UniProtKB">
        <authorList>
            <consortium name="Ensembl"/>
        </authorList>
    </citation>
    <scope>IDENTIFICATION</scope>
</reference>
<keyword evidence="3" id="KW-0964">Secreted</keyword>